<reference evidence="3 4" key="1">
    <citation type="journal article" date="2013" name="Genome Announc.">
        <title>Draft Genome Sequence of Aeromonas molluscorum Strain 848TT, Isolated from Bivalve Molluscs.</title>
        <authorList>
            <person name="Spataro N."/>
            <person name="Farfan M."/>
            <person name="Albarral V."/>
            <person name="Sanglas A."/>
            <person name="Loren J.G."/>
            <person name="Fuste M.C."/>
            <person name="Bosch E."/>
        </authorList>
    </citation>
    <scope>NUCLEOTIDE SEQUENCE [LARGE SCALE GENOMIC DNA]</scope>
    <source>
        <strain evidence="3 4">848</strain>
    </source>
</reference>
<proteinExistence type="predicted"/>
<comment type="caution">
    <text evidence="3">The sequence shown here is derived from an EMBL/GenBank/DDBJ whole genome shotgun (WGS) entry which is preliminary data.</text>
</comment>
<keyword evidence="4" id="KW-1185">Reference proteome</keyword>
<sequence>MKSVGIMLALWGLSTVAVAEPVRHSTRAGTDLLLPLDITTERICWFADQRYSLGARIQQGGSWLVCGPINSQESNGPLAWRPLPQEPSDEAQPGAQIERIQTPR</sequence>
<dbReference type="InterPro" id="IPR009971">
    <property type="entry name" value="DUF1496"/>
</dbReference>
<dbReference type="Proteomes" id="UP000013526">
    <property type="component" value="Unassembled WGS sequence"/>
</dbReference>
<keyword evidence="2" id="KW-0732">Signal</keyword>
<evidence type="ECO:0008006" key="5">
    <source>
        <dbReference type="Google" id="ProtNLM"/>
    </source>
</evidence>
<dbReference type="OrthoDB" id="6400575at2"/>
<feature type="signal peptide" evidence="2">
    <location>
        <begin position="1"/>
        <end position="19"/>
    </location>
</feature>
<dbReference type="Pfam" id="PF07383">
    <property type="entry name" value="DUF1496"/>
    <property type="match status" value="1"/>
</dbReference>
<dbReference type="PATRIC" id="fig|1268236.3.peg.1454"/>
<dbReference type="EMBL" id="AQGQ01000032">
    <property type="protein sequence ID" value="EOD55754.1"/>
    <property type="molecule type" value="Genomic_DNA"/>
</dbReference>
<evidence type="ECO:0000256" key="1">
    <source>
        <dbReference type="SAM" id="MobiDB-lite"/>
    </source>
</evidence>
<evidence type="ECO:0000313" key="3">
    <source>
        <dbReference type="EMBL" id="EOD55754.1"/>
    </source>
</evidence>
<feature type="chain" id="PRO_5004352177" description="DUF1496 domain-containing protein" evidence="2">
    <location>
        <begin position="20"/>
        <end position="104"/>
    </location>
</feature>
<dbReference type="RefSeq" id="WP_005897520.1">
    <property type="nucleotide sequence ID" value="NZ_AQGQ01000032.1"/>
</dbReference>
<accession>R1HBE5</accession>
<evidence type="ECO:0000256" key="2">
    <source>
        <dbReference type="SAM" id="SignalP"/>
    </source>
</evidence>
<feature type="region of interest" description="Disordered" evidence="1">
    <location>
        <begin position="76"/>
        <end position="104"/>
    </location>
</feature>
<protein>
    <recommendedName>
        <fullName evidence="5">DUF1496 domain-containing protein</fullName>
    </recommendedName>
</protein>
<organism evidence="3 4">
    <name type="scientific">Aeromonas molluscorum 848</name>
    <dbReference type="NCBI Taxonomy" id="1268236"/>
    <lineage>
        <taxon>Bacteria</taxon>
        <taxon>Pseudomonadati</taxon>
        <taxon>Pseudomonadota</taxon>
        <taxon>Gammaproteobacteria</taxon>
        <taxon>Aeromonadales</taxon>
        <taxon>Aeromonadaceae</taxon>
        <taxon>Aeromonas</taxon>
    </lineage>
</organism>
<evidence type="ECO:0000313" key="4">
    <source>
        <dbReference type="Proteomes" id="UP000013526"/>
    </source>
</evidence>
<name>R1HBE5_9GAMM</name>
<dbReference type="AlphaFoldDB" id="R1HBE5"/>
<gene>
    <name evidence="3" type="ORF">G113_07318</name>
</gene>